<evidence type="ECO:0000313" key="1">
    <source>
        <dbReference type="EMBL" id="VDD23616.1"/>
    </source>
</evidence>
<dbReference type="EMBL" id="LR031874">
    <property type="protein sequence ID" value="VDD23616.1"/>
    <property type="molecule type" value="Genomic_DNA"/>
</dbReference>
<reference evidence="1" key="1">
    <citation type="submission" date="2018-11" db="EMBL/GenBank/DDBJ databases">
        <authorList>
            <consortium name="Genoscope - CEA"/>
            <person name="William W."/>
        </authorList>
    </citation>
    <scope>NUCLEOTIDE SEQUENCE</scope>
</reference>
<accession>A0A3P6D7J9</accession>
<proteinExistence type="predicted"/>
<gene>
    <name evidence="1" type="ORF">BOLC2T09577H</name>
</gene>
<organism evidence="1">
    <name type="scientific">Brassica oleracea</name>
    <name type="common">Wild cabbage</name>
    <dbReference type="NCBI Taxonomy" id="3712"/>
    <lineage>
        <taxon>Eukaryota</taxon>
        <taxon>Viridiplantae</taxon>
        <taxon>Streptophyta</taxon>
        <taxon>Embryophyta</taxon>
        <taxon>Tracheophyta</taxon>
        <taxon>Spermatophyta</taxon>
        <taxon>Magnoliopsida</taxon>
        <taxon>eudicotyledons</taxon>
        <taxon>Gunneridae</taxon>
        <taxon>Pentapetalae</taxon>
        <taxon>rosids</taxon>
        <taxon>malvids</taxon>
        <taxon>Brassicales</taxon>
        <taxon>Brassicaceae</taxon>
        <taxon>Brassiceae</taxon>
        <taxon>Brassica</taxon>
    </lineage>
</organism>
<name>A0A3P6D7J9_BRAOL</name>
<sequence length="35" mass="4204">MFSCRLSPSFEWVSMLFPQQSHKPCFYRHESLLPS</sequence>
<protein>
    <submittedName>
        <fullName evidence="1">Uncharacterized protein</fullName>
    </submittedName>
</protein>
<dbReference type="AlphaFoldDB" id="A0A3P6D7J9"/>